<dbReference type="SMART" id="SM00304">
    <property type="entry name" value="HAMP"/>
    <property type="match status" value="1"/>
</dbReference>
<proteinExistence type="inferred from homology"/>
<evidence type="ECO:0000256" key="1">
    <source>
        <dbReference type="ARBA" id="ARBA00023224"/>
    </source>
</evidence>
<dbReference type="Pfam" id="PF00672">
    <property type="entry name" value="HAMP"/>
    <property type="match status" value="1"/>
</dbReference>
<protein>
    <recommendedName>
        <fullName evidence="9">Chemotaxis protein</fullName>
    </recommendedName>
</protein>
<feature type="transmembrane region" description="Helical" evidence="4">
    <location>
        <begin position="20"/>
        <end position="40"/>
    </location>
</feature>
<keyword evidence="1 3" id="KW-0807">Transducer</keyword>
<accession>A0A8H9C6F1</accession>
<evidence type="ECO:0000313" key="7">
    <source>
        <dbReference type="EMBL" id="BCM83345.1"/>
    </source>
</evidence>
<dbReference type="KEGG" id="mind:mvi_18060"/>
<dbReference type="Gene3D" id="1.10.287.950">
    <property type="entry name" value="Methyl-accepting chemotaxis protein"/>
    <property type="match status" value="1"/>
</dbReference>
<dbReference type="GO" id="GO:0016020">
    <property type="term" value="C:membrane"/>
    <property type="evidence" value="ECO:0007669"/>
    <property type="project" value="InterPro"/>
</dbReference>
<dbReference type="InterPro" id="IPR003660">
    <property type="entry name" value="HAMP_dom"/>
</dbReference>
<evidence type="ECO:0000259" key="5">
    <source>
        <dbReference type="PROSITE" id="PS50111"/>
    </source>
</evidence>
<gene>
    <name evidence="7" type="ORF">mvi_18060</name>
</gene>
<dbReference type="EMBL" id="AP024145">
    <property type="protein sequence ID" value="BCM83345.1"/>
    <property type="molecule type" value="Genomic_DNA"/>
</dbReference>
<comment type="similarity">
    <text evidence="2">Belongs to the methyl-accepting chemotaxis (MCP) protein family.</text>
</comment>
<organism evidence="7 8">
    <name type="scientific">Methylobacterium indicum</name>
    <dbReference type="NCBI Taxonomy" id="1775910"/>
    <lineage>
        <taxon>Bacteria</taxon>
        <taxon>Pseudomonadati</taxon>
        <taxon>Pseudomonadota</taxon>
        <taxon>Alphaproteobacteria</taxon>
        <taxon>Hyphomicrobiales</taxon>
        <taxon>Methylobacteriaceae</taxon>
        <taxon>Methylobacterium</taxon>
    </lineage>
</organism>
<dbReference type="PANTHER" id="PTHR32089:SF112">
    <property type="entry name" value="LYSOZYME-LIKE PROTEIN-RELATED"/>
    <property type="match status" value="1"/>
</dbReference>
<sequence>MGSPSEPVLVRPMRFTLGKKLGLLVGLPILVAAGIAAFAISLSHNEQRRAGAVEAAWEAALHTRNLAQAVEHVVVTVQTLVAAEDVAEARQKFGALRTALEAVEAERPAFFASLQPYLDEDEARKLSLTLQEFLAYQRDTAELGQTLSPKAAQIQAADEATIKSRERMVARILKLGDTVLERLQEEREAVDAARHREAVALVAVPALALLAAVAGAVWMSLTQVQRPLHALRRTMQALTAGDLAVAVPFTRRRDEIGEMASSIAVFQAALRAQGAAQAAERARAGIELQRAERLEEACRAFEARAGQAVEALDASTREMELTADVLSRAAHEVEQQSGAVTGASGVAAQAVAEVDGAFRHFSDSAAGVGDRVGRTSEMANATLARSRATAATVERLVAASAEIGEAADLIRTIADQTNLLALNATIEAARAGVAGRGFAVVASEVKALAGQTAAATDRIGAQIAAIQGATRHTAEEIGAITDAVAETSRLAEEIRGAMQDQTVTSAGIGRNIDRAGAEARSVAESIEQVRAASLASAAQSDQVRAVAGVLAQNSALLAESVTAFLGEVRAA</sequence>
<evidence type="ECO:0000256" key="3">
    <source>
        <dbReference type="PROSITE-ProRule" id="PRU00284"/>
    </source>
</evidence>
<evidence type="ECO:0000256" key="2">
    <source>
        <dbReference type="ARBA" id="ARBA00029447"/>
    </source>
</evidence>
<evidence type="ECO:0000256" key="4">
    <source>
        <dbReference type="SAM" id="Phobius"/>
    </source>
</evidence>
<dbReference type="GO" id="GO:0007165">
    <property type="term" value="P:signal transduction"/>
    <property type="evidence" value="ECO:0007669"/>
    <property type="project" value="UniProtKB-KW"/>
</dbReference>
<dbReference type="SMART" id="SM00283">
    <property type="entry name" value="MA"/>
    <property type="match status" value="1"/>
</dbReference>
<dbReference type="AlphaFoldDB" id="A0A8H9C6F1"/>
<dbReference type="SUPFAM" id="SSF58104">
    <property type="entry name" value="Methyl-accepting chemotaxis protein (MCP) signaling domain"/>
    <property type="match status" value="1"/>
</dbReference>
<evidence type="ECO:0000313" key="8">
    <source>
        <dbReference type="Proteomes" id="UP000663508"/>
    </source>
</evidence>
<dbReference type="PANTHER" id="PTHR32089">
    <property type="entry name" value="METHYL-ACCEPTING CHEMOTAXIS PROTEIN MCPB"/>
    <property type="match status" value="1"/>
</dbReference>
<feature type="domain" description="HAMP" evidence="6">
    <location>
        <begin position="222"/>
        <end position="275"/>
    </location>
</feature>
<evidence type="ECO:0000259" key="6">
    <source>
        <dbReference type="PROSITE" id="PS50885"/>
    </source>
</evidence>
<feature type="transmembrane region" description="Helical" evidence="4">
    <location>
        <begin position="198"/>
        <end position="221"/>
    </location>
</feature>
<keyword evidence="4" id="KW-0812">Transmembrane</keyword>
<name>A0A8H9C6F1_9HYPH</name>
<dbReference type="InterPro" id="IPR004089">
    <property type="entry name" value="MCPsignal_dom"/>
</dbReference>
<dbReference type="PROSITE" id="PS50885">
    <property type="entry name" value="HAMP"/>
    <property type="match status" value="1"/>
</dbReference>
<reference evidence="7" key="1">
    <citation type="submission" date="2020-11" db="EMBL/GenBank/DDBJ databases">
        <title>Complete genome sequence of a novel pathogenic Methylobacterium strain isolated from rice in Vietnam.</title>
        <authorList>
            <person name="Lai K."/>
            <person name="Okazaki S."/>
            <person name="Higashi K."/>
            <person name="Mori H."/>
            <person name="Toyoda A."/>
            <person name="Kurokawa K."/>
        </authorList>
    </citation>
    <scope>NUCLEOTIDE SEQUENCE</scope>
    <source>
        <strain evidence="7">VL1</strain>
    </source>
</reference>
<evidence type="ECO:0008006" key="9">
    <source>
        <dbReference type="Google" id="ProtNLM"/>
    </source>
</evidence>
<dbReference type="Gene3D" id="1.10.8.500">
    <property type="entry name" value="HAMP domain in histidine kinase"/>
    <property type="match status" value="1"/>
</dbReference>
<keyword evidence="4" id="KW-1133">Transmembrane helix</keyword>
<dbReference type="Pfam" id="PF00015">
    <property type="entry name" value="MCPsignal"/>
    <property type="match status" value="1"/>
</dbReference>
<keyword evidence="4" id="KW-0472">Membrane</keyword>
<dbReference type="PROSITE" id="PS50111">
    <property type="entry name" value="CHEMOTAXIS_TRANSDUC_2"/>
    <property type="match status" value="1"/>
</dbReference>
<dbReference type="Proteomes" id="UP000663508">
    <property type="component" value="Chromosome"/>
</dbReference>
<dbReference type="CDD" id="cd06225">
    <property type="entry name" value="HAMP"/>
    <property type="match status" value="1"/>
</dbReference>
<feature type="domain" description="Methyl-accepting transducer" evidence="5">
    <location>
        <begin position="315"/>
        <end position="544"/>
    </location>
</feature>